<protein>
    <submittedName>
        <fullName evidence="2">Uncharacterized protein</fullName>
    </submittedName>
</protein>
<dbReference type="EMBL" id="JAPEVG010000730">
    <property type="protein sequence ID" value="KAJ8455894.1"/>
    <property type="molecule type" value="Genomic_DNA"/>
</dbReference>
<organism evidence="2 3">
    <name type="scientific">Trametes cubensis</name>
    <dbReference type="NCBI Taxonomy" id="1111947"/>
    <lineage>
        <taxon>Eukaryota</taxon>
        <taxon>Fungi</taxon>
        <taxon>Dikarya</taxon>
        <taxon>Basidiomycota</taxon>
        <taxon>Agaricomycotina</taxon>
        <taxon>Agaricomycetes</taxon>
        <taxon>Polyporales</taxon>
        <taxon>Polyporaceae</taxon>
        <taxon>Trametes</taxon>
    </lineage>
</organism>
<reference evidence="2" key="1">
    <citation type="submission" date="2022-11" db="EMBL/GenBank/DDBJ databases">
        <title>Genome Sequence of Cubamyces cubensis.</title>
        <authorList>
            <person name="Buettner E."/>
        </authorList>
    </citation>
    <scope>NUCLEOTIDE SEQUENCE</scope>
    <source>
        <strain evidence="2">MPL-01</strain>
    </source>
</reference>
<gene>
    <name evidence="2" type="ORF">ONZ51_g12312</name>
</gene>
<keyword evidence="3" id="KW-1185">Reference proteome</keyword>
<name>A0AAD7TIQ3_9APHY</name>
<feature type="region of interest" description="Disordered" evidence="1">
    <location>
        <begin position="994"/>
        <end position="1023"/>
    </location>
</feature>
<evidence type="ECO:0000256" key="1">
    <source>
        <dbReference type="SAM" id="MobiDB-lite"/>
    </source>
</evidence>
<proteinExistence type="predicted"/>
<evidence type="ECO:0000313" key="3">
    <source>
        <dbReference type="Proteomes" id="UP001215151"/>
    </source>
</evidence>
<comment type="caution">
    <text evidence="2">The sequence shown here is derived from an EMBL/GenBank/DDBJ whole genome shotgun (WGS) entry which is preliminary data.</text>
</comment>
<feature type="region of interest" description="Disordered" evidence="1">
    <location>
        <begin position="887"/>
        <end position="972"/>
    </location>
</feature>
<feature type="region of interest" description="Disordered" evidence="1">
    <location>
        <begin position="809"/>
        <end position="843"/>
    </location>
</feature>
<feature type="compositionally biased region" description="Polar residues" evidence="1">
    <location>
        <begin position="760"/>
        <end position="770"/>
    </location>
</feature>
<dbReference type="Proteomes" id="UP001215151">
    <property type="component" value="Unassembled WGS sequence"/>
</dbReference>
<feature type="compositionally biased region" description="Basic residues" evidence="1">
    <location>
        <begin position="909"/>
        <end position="924"/>
    </location>
</feature>
<accession>A0AAD7TIQ3</accession>
<evidence type="ECO:0000313" key="2">
    <source>
        <dbReference type="EMBL" id="KAJ8455894.1"/>
    </source>
</evidence>
<feature type="region of interest" description="Disordered" evidence="1">
    <location>
        <begin position="727"/>
        <end position="797"/>
    </location>
</feature>
<sequence>MTRLPARPSVAVAVAAHVQRLTLELAGLKLYLDVVTRRIETAGNFSTELLDVLGAFVKDGTAAQTLTRVGLPVWFLQPLTPHIKIWRVVFPCPVLDLSNSASETAILHAPHVRAGVMNLTGNWLATMVQGHHIASPFYDLPIWWERALRLAGTLPQPPKSAVYFYPPPFLLDTVSSRTPLPSLCPHPDRARVDEKVHRYLHNLLRIRHFCRLRLFDATISGHPLSIAEWRAALWGDYFFKADPVVNKSEGHQRRAKRRFDDRNAVARLFGNVAAMKPYCDTDTPYLGGLTVTSEVAARDARVRYHLLWEAHETNWRCELLALDQAVVSREGWPIMERWEREAEVSADQERFLWSVPPDPDWKKGLQALRALLRLMSRWPEYPETLRSMPTLDEDWTSDDYDEAQCCALVPPPICVTRALPQTFTGSMGRQDEFFSDAEKAWIIEQYQSPEGQAIVAKGGSYAKNLADKMYIEYLEKFGDPLPAEDNETYRRRLKNADATRKTQIRPIEAESEEKAEERKNVAKIRINRYVIEYHHRAKKKTSVPEAPKLPPITSGIRVRKIGGLDVFAQSDLYKSTGEVPLRPDGRADLAKWRTRVAEAFKGLSKEQQAEFEKEAEAVNADIAEEALEEAGSAEEVVRARMVPSAKLWTKRVMEHMKEQVHWVGGVLIGGPDEGGEMNIFNASVGLDGKGRDYFQALCEEIGWSQSRLKAFSMQWLHAAIDEESALREGAEEEVTNSIDIPPVATATGTPSLTPSPTSDVEGSTSSSANVQDLEGSHVSAPDGIPEHCVDESMPPLSPTVTLHDVVLRNDSPAPGAQTPASEIDRSNAPQGSPKGDTPEDREASVIGAEAVPTSGQSPSQNAIVHTQVDDAEKDTALYPDELDAVDEAPAITIENKRDTPPEVVAGTRKPVKKGKRKTPAKRAPKSNAVIEEEGLDQGQVCSPELPPVARHPGLTTPIITETDDTRRTRSRSGRVIKASARLLEHDPVITVAEKRKAQRQKPGDVTFAASMRQTATRSKKRGG</sequence>
<feature type="compositionally biased region" description="Low complexity" evidence="1">
    <location>
        <begin position="745"/>
        <end position="758"/>
    </location>
</feature>
<dbReference type="AlphaFoldDB" id="A0AAD7TIQ3"/>